<keyword evidence="14" id="KW-1185">Reference proteome</keyword>
<comment type="cofactor">
    <cofactor evidence="2">
        <name>[4Fe-4S] cluster</name>
        <dbReference type="ChEBI" id="CHEBI:49883"/>
    </cofactor>
</comment>
<keyword evidence="7" id="KW-0479">Metal-binding</keyword>
<evidence type="ECO:0000256" key="7">
    <source>
        <dbReference type="ARBA" id="ARBA00022723"/>
    </source>
</evidence>
<evidence type="ECO:0000313" key="13">
    <source>
        <dbReference type="EMBL" id="OZI78141.1"/>
    </source>
</evidence>
<keyword evidence="9" id="KW-0560">Oxidoreductase</keyword>
<dbReference type="PIRSF" id="PIRSF036643">
    <property type="entry name" value="FDH_alpha"/>
    <property type="match status" value="1"/>
</dbReference>
<feature type="domain" description="4Fe-4S Mo/W bis-MGD-type" evidence="12">
    <location>
        <begin position="78"/>
        <end position="134"/>
    </location>
</feature>
<dbReference type="InterPro" id="IPR006963">
    <property type="entry name" value="Mopterin_OxRdtase_4Fe-4S_dom"/>
</dbReference>
<proteinExistence type="inferred from homology"/>
<dbReference type="InterPro" id="IPR006311">
    <property type="entry name" value="TAT_signal"/>
</dbReference>
<keyword evidence="6" id="KW-0500">Molybdenum</keyword>
<dbReference type="Pfam" id="PF00384">
    <property type="entry name" value="Molybdopterin"/>
    <property type="match status" value="1"/>
</dbReference>
<dbReference type="SUPFAM" id="SSF50692">
    <property type="entry name" value="ADC-like"/>
    <property type="match status" value="1"/>
</dbReference>
<evidence type="ECO:0000256" key="2">
    <source>
        <dbReference type="ARBA" id="ARBA00001966"/>
    </source>
</evidence>
<dbReference type="Gene3D" id="3.40.228.10">
    <property type="entry name" value="Dimethylsulfoxide Reductase, domain 2"/>
    <property type="match status" value="1"/>
</dbReference>
<evidence type="ECO:0000256" key="3">
    <source>
        <dbReference type="ARBA" id="ARBA00004196"/>
    </source>
</evidence>
<dbReference type="Pfam" id="PF01568">
    <property type="entry name" value="Molydop_binding"/>
    <property type="match status" value="1"/>
</dbReference>
<dbReference type="EMBL" id="NEVV01000003">
    <property type="protein sequence ID" value="OZI78141.1"/>
    <property type="molecule type" value="Genomic_DNA"/>
</dbReference>
<evidence type="ECO:0000256" key="10">
    <source>
        <dbReference type="ARBA" id="ARBA00023004"/>
    </source>
</evidence>
<comment type="cofactor">
    <cofactor evidence="1">
        <name>Mo-bis(molybdopterin guanine dinucleotide)</name>
        <dbReference type="ChEBI" id="CHEBI:60539"/>
    </cofactor>
</comment>
<evidence type="ECO:0000256" key="9">
    <source>
        <dbReference type="ARBA" id="ARBA00023002"/>
    </source>
</evidence>
<dbReference type="PANTHER" id="PTHR43598:SF1">
    <property type="entry name" value="FORMATE DEHYDROGENASE-O MAJOR SUBUNIT"/>
    <property type="match status" value="1"/>
</dbReference>
<comment type="caution">
    <text evidence="13">The sequence shown here is derived from an EMBL/GenBank/DDBJ whole genome shotgun (WGS) entry which is preliminary data.</text>
</comment>
<keyword evidence="10" id="KW-0408">Iron</keyword>
<organism evidence="13 14">
    <name type="scientific">Bordetella genomosp. 6</name>
    <dbReference type="NCBI Taxonomy" id="463024"/>
    <lineage>
        <taxon>Bacteria</taxon>
        <taxon>Pseudomonadati</taxon>
        <taxon>Pseudomonadota</taxon>
        <taxon>Betaproteobacteria</taxon>
        <taxon>Burkholderiales</taxon>
        <taxon>Alcaligenaceae</taxon>
        <taxon>Bordetella</taxon>
    </lineage>
</organism>
<dbReference type="PANTHER" id="PTHR43598">
    <property type="entry name" value="TUNGSTEN-CONTAINING FORMYLMETHANOFURAN DEHYDROGENASE 2 SUBUNIT B"/>
    <property type="match status" value="1"/>
</dbReference>
<dbReference type="PROSITE" id="PS51669">
    <property type="entry name" value="4FE4S_MOW_BIS_MGD"/>
    <property type="match status" value="1"/>
</dbReference>
<comment type="similarity">
    <text evidence="4">Belongs to the prokaryotic molybdopterin-containing oxidoreductase family.</text>
</comment>
<dbReference type="PROSITE" id="PS00551">
    <property type="entry name" value="MOLYBDOPTERIN_PROK_1"/>
    <property type="match status" value="1"/>
</dbReference>
<dbReference type="SUPFAM" id="SSF53706">
    <property type="entry name" value="Formate dehydrogenase/DMSO reductase, domains 1-3"/>
    <property type="match status" value="1"/>
</dbReference>
<dbReference type="SMART" id="SM00926">
    <property type="entry name" value="Molybdop_Fe4S4"/>
    <property type="match status" value="1"/>
</dbReference>
<keyword evidence="11" id="KW-0411">Iron-sulfur</keyword>
<gene>
    <name evidence="13" type="ORF">CAL23_13485</name>
</gene>
<dbReference type="InterPro" id="IPR006656">
    <property type="entry name" value="Mopterin_OxRdtase"/>
</dbReference>
<evidence type="ECO:0000256" key="4">
    <source>
        <dbReference type="ARBA" id="ARBA00010312"/>
    </source>
</evidence>
<accession>A0ABX4FBX3</accession>
<evidence type="ECO:0000256" key="5">
    <source>
        <dbReference type="ARBA" id="ARBA00022485"/>
    </source>
</evidence>
<keyword evidence="8" id="KW-0732">Signal</keyword>
<dbReference type="Gene3D" id="2.40.40.20">
    <property type="match status" value="1"/>
</dbReference>
<evidence type="ECO:0000256" key="11">
    <source>
        <dbReference type="ARBA" id="ARBA00023014"/>
    </source>
</evidence>
<evidence type="ECO:0000313" key="14">
    <source>
        <dbReference type="Proteomes" id="UP000216524"/>
    </source>
</evidence>
<evidence type="ECO:0000256" key="8">
    <source>
        <dbReference type="ARBA" id="ARBA00022729"/>
    </source>
</evidence>
<dbReference type="InterPro" id="IPR027467">
    <property type="entry name" value="MopterinOxRdtase_cofactor_BS"/>
</dbReference>
<dbReference type="Gene3D" id="3.40.50.740">
    <property type="match status" value="1"/>
</dbReference>
<sequence>MLLTKKTSGAAAGASESHFIQSLRRGMAQALPTMDRRTFLRRSGLGVGAGLAATQLALVKRAEAAEGDGKVAIGNTKIEVRRTVCTHCSVGCAVDAVVENGVWVRQEPVFDSPINLGAHCAKGASVREHGHGEHRLRYPMKLVNGKYQRISWDTAYEEITAKLMQLRKESGPDSVYWIGSSKHNNEQSYLLRKFVSFWGSNNCDHQARICHSTTVAGVANTWGYGAMTNSYNDMQNSKVALYIGSNAAEAHPVSMLHMLHAKETGCKMIVVDPRFTRTAAKADQYVRIRSGTDIPFLFGLLYHIFKNGWEDQAYIDARVYGMDEVKADILAKWSPDKVEEACGVDEATMYSVAKTMHENRPGTLVWCMGQTQHSIGNAMVRASCIVQLALGNVGKSGGGANIFRGHDNVQGATDVGPNPDSLPGYYGLAEGSWKHFANTWGVDYEWIKGRYASPAMMTKPGITVSRWIDGVLENPDLIDQDTNLRAVFYWGHAPNSQTRGLEMKRAMDKLDLLVVVDPYPSATAAMAAMPGKAEDLNPNRAVYLLPAATQFETNGSCTASNRSLQWREKVIDPLWESRTDHMIMHQLAEKLGFGKELSKNYKMQKVKGMDEPVVEDILREINASVWTIGYTGQSPERLKAHMRNMHVFDVKTLRAKGGKDAETGYDLTGDYFGLPWPCWGNPSLKHPGTANLYDTSLHVMDGGGNFRANFGVERNGVNLLAADGSHSKGADLTTGYPEFDHVLLKKLGWWDDLTPEEQKAAEGKNWKTDPSGGIIRVTMKVHGCHPFGNARARAVVWNFPDAIPQHREPIYGTRPDLVAKYPTHNDLKTFWRLPTLYTSLQQKNVAEKLYEKFPIILTSGRLVEYEGGGEETRSNPWLAELQQESFVEINPKAAADRGIRNGDRVWVLTPTGARLNVQALVTERVGPDTAFMPFHFSGHWQGVDLLASYPEGAAPIVRGEAVNTATTYGYDSVTMMQETKTTICNIEKA</sequence>
<dbReference type="InterPro" id="IPR009010">
    <property type="entry name" value="Asp_de-COase-like_dom_sf"/>
</dbReference>
<keyword evidence="5" id="KW-0004">4Fe-4S</keyword>
<evidence type="ECO:0000256" key="6">
    <source>
        <dbReference type="ARBA" id="ARBA00022505"/>
    </source>
</evidence>
<dbReference type="Gene3D" id="2.20.25.90">
    <property type="entry name" value="ADC-like domains"/>
    <property type="match status" value="1"/>
</dbReference>
<dbReference type="Pfam" id="PF04879">
    <property type="entry name" value="Molybdop_Fe4S4"/>
    <property type="match status" value="1"/>
</dbReference>
<evidence type="ECO:0000256" key="1">
    <source>
        <dbReference type="ARBA" id="ARBA00001942"/>
    </source>
</evidence>
<protein>
    <submittedName>
        <fullName evidence="13">Formate dehydrogenase</fullName>
    </submittedName>
</protein>
<comment type="subcellular location">
    <subcellularLocation>
        <location evidence="3">Cell envelope</location>
    </subcellularLocation>
</comment>
<evidence type="ECO:0000259" key="12">
    <source>
        <dbReference type="PROSITE" id="PS51669"/>
    </source>
</evidence>
<dbReference type="CDD" id="cd02792">
    <property type="entry name" value="MopB_CT_Formate-Dh-Na-like"/>
    <property type="match status" value="1"/>
</dbReference>
<dbReference type="RefSeq" id="WP_033463819.1">
    <property type="nucleotide sequence ID" value="NZ_CP021107.1"/>
</dbReference>
<dbReference type="Proteomes" id="UP000216524">
    <property type="component" value="Unassembled WGS sequence"/>
</dbReference>
<name>A0ABX4FBX3_9BORD</name>
<dbReference type="PROSITE" id="PS51318">
    <property type="entry name" value="TAT"/>
    <property type="match status" value="1"/>
</dbReference>
<dbReference type="InterPro" id="IPR006657">
    <property type="entry name" value="MoPterin_dinucl-bd_dom"/>
</dbReference>
<reference evidence="13 14" key="1">
    <citation type="submission" date="2017-05" db="EMBL/GenBank/DDBJ databases">
        <title>Complete and WGS of Bordetella genogroups.</title>
        <authorList>
            <person name="Spilker T."/>
            <person name="Lipuma J."/>
        </authorList>
    </citation>
    <scope>NUCLEOTIDE SEQUENCE [LARGE SCALE GENOMIC DNA]</scope>
    <source>
        <strain evidence="13 14">AU3139</strain>
    </source>
</reference>